<organism evidence="1 2">
    <name type="scientific">Blastopirellula marina DSM 3645</name>
    <dbReference type="NCBI Taxonomy" id="314230"/>
    <lineage>
        <taxon>Bacteria</taxon>
        <taxon>Pseudomonadati</taxon>
        <taxon>Planctomycetota</taxon>
        <taxon>Planctomycetia</taxon>
        <taxon>Pirellulales</taxon>
        <taxon>Pirellulaceae</taxon>
        <taxon>Blastopirellula</taxon>
    </lineage>
</organism>
<protein>
    <submittedName>
        <fullName evidence="1">Uncharacterized protein</fullName>
    </submittedName>
</protein>
<reference evidence="1 2" key="1">
    <citation type="submission" date="2006-02" db="EMBL/GenBank/DDBJ databases">
        <authorList>
            <person name="Amann R."/>
            <person name="Ferriera S."/>
            <person name="Johnson J."/>
            <person name="Kravitz S."/>
            <person name="Halpern A."/>
            <person name="Remington K."/>
            <person name="Beeson K."/>
            <person name="Tran B."/>
            <person name="Rogers Y.-H."/>
            <person name="Friedman R."/>
            <person name="Venter J.C."/>
        </authorList>
    </citation>
    <scope>NUCLEOTIDE SEQUENCE [LARGE SCALE GENOMIC DNA]</scope>
    <source>
        <strain evidence="1 2">DSM 3645</strain>
    </source>
</reference>
<name>A3ZVV8_9BACT</name>
<evidence type="ECO:0000313" key="2">
    <source>
        <dbReference type="Proteomes" id="UP000004358"/>
    </source>
</evidence>
<proteinExistence type="predicted"/>
<comment type="caution">
    <text evidence="1">The sequence shown here is derived from an EMBL/GenBank/DDBJ whole genome shotgun (WGS) entry which is preliminary data.</text>
</comment>
<dbReference type="EMBL" id="AANZ01000014">
    <property type="protein sequence ID" value="EAQ79454.1"/>
    <property type="molecule type" value="Genomic_DNA"/>
</dbReference>
<dbReference type="AlphaFoldDB" id="A3ZVV8"/>
<dbReference type="HOGENOM" id="CLU_2421087_0_0_0"/>
<accession>A3ZVV8</accession>
<gene>
    <name evidence="1" type="ORF">DSM3645_03223</name>
</gene>
<sequence length="91" mass="9405">MFCFDGKGFTDGSLEASFSGGGLASLNFSPKIQSVAFCAALAAPTTKRLSPLRTLIQPCRYDADCSMAGGLIPLTAQRNAAPISATSSSRL</sequence>
<evidence type="ECO:0000313" key="1">
    <source>
        <dbReference type="EMBL" id="EAQ79454.1"/>
    </source>
</evidence>
<dbReference type="Proteomes" id="UP000004358">
    <property type="component" value="Unassembled WGS sequence"/>
</dbReference>